<dbReference type="EMBL" id="SWCJ01000005">
    <property type="protein sequence ID" value="TKB55515.1"/>
    <property type="molecule type" value="Genomic_DNA"/>
</dbReference>
<keyword evidence="1 2" id="KW-0732">Signal</keyword>
<dbReference type="RefSeq" id="WP_136863272.1">
    <property type="nucleotide sequence ID" value="NZ_SWCJ01000005.1"/>
</dbReference>
<reference evidence="4 5" key="1">
    <citation type="submission" date="2019-04" db="EMBL/GenBank/DDBJ databases">
        <authorList>
            <person name="Hwang J.C."/>
        </authorList>
    </citation>
    <scope>NUCLEOTIDE SEQUENCE [LARGE SCALE GENOMIC DNA]</scope>
    <source>
        <strain evidence="4 5">IMCC35002</strain>
    </source>
</reference>
<dbReference type="InterPro" id="IPR036280">
    <property type="entry name" value="Multihaem_cyt_sf"/>
</dbReference>
<comment type="caution">
    <text evidence="4">The sequence shown here is derived from an EMBL/GenBank/DDBJ whole genome shotgun (WGS) entry which is preliminary data.</text>
</comment>
<dbReference type="Gene3D" id="1.10.780.10">
    <property type="entry name" value="Hydroxylamine Oxidoreductase, Chain A, domain 1"/>
    <property type="match status" value="1"/>
</dbReference>
<dbReference type="Pfam" id="PF22113">
    <property type="entry name" value="Mtrc-MtrF_II-IV_dom"/>
    <property type="match status" value="3"/>
</dbReference>
<dbReference type="Proteomes" id="UP000305675">
    <property type="component" value="Unassembled WGS sequence"/>
</dbReference>
<accession>A0A4U1BTA7</accession>
<feature type="domain" description="Outer membrane cytochrome MtrC/MtrF-like" evidence="3">
    <location>
        <begin position="594"/>
        <end position="739"/>
    </location>
</feature>
<dbReference type="PROSITE" id="PS51257">
    <property type="entry name" value="PROKAR_LIPOPROTEIN"/>
    <property type="match status" value="1"/>
</dbReference>
<evidence type="ECO:0000256" key="1">
    <source>
        <dbReference type="ARBA" id="ARBA00022729"/>
    </source>
</evidence>
<feature type="chain" id="PRO_5020389069" description="Outer membrane cytochrome MtrC/MtrF-like domain-containing protein" evidence="2">
    <location>
        <begin position="20"/>
        <end position="897"/>
    </location>
</feature>
<evidence type="ECO:0000256" key="2">
    <source>
        <dbReference type="SAM" id="SignalP"/>
    </source>
</evidence>
<evidence type="ECO:0000313" key="4">
    <source>
        <dbReference type="EMBL" id="TKB55515.1"/>
    </source>
</evidence>
<dbReference type="AlphaFoldDB" id="A0A4U1BTA7"/>
<evidence type="ECO:0000259" key="3">
    <source>
        <dbReference type="Pfam" id="PF22113"/>
    </source>
</evidence>
<feature type="signal peptide" evidence="2">
    <location>
        <begin position="1"/>
        <end position="19"/>
    </location>
</feature>
<proteinExistence type="predicted"/>
<feature type="domain" description="Outer membrane cytochrome MtrC/MtrF-like" evidence="3">
    <location>
        <begin position="797"/>
        <end position="895"/>
    </location>
</feature>
<evidence type="ECO:0000313" key="5">
    <source>
        <dbReference type="Proteomes" id="UP000305675"/>
    </source>
</evidence>
<feature type="domain" description="Outer membrane cytochrome MtrC/MtrF-like" evidence="3">
    <location>
        <begin position="226"/>
        <end position="383"/>
    </location>
</feature>
<dbReference type="SUPFAM" id="SSF48695">
    <property type="entry name" value="Multiheme cytochromes"/>
    <property type="match status" value="1"/>
</dbReference>
<sequence length="897" mass="98396">MKRTYTSLLMSSLFAIAIAGCSDGDQGPKGDKGDPGDPAPDVGATLSRVAEASMVSAAFELADVNLAAGQKNLLKFQVSAKSDTGKMLPFVGLKTVILYVASEHSNNSDPLVGAPVQWVSHTQYNKAGNGLSCGIDGQGLDQENVSVETPCHLIADESTPGQYSLKWQGEGNAPVVMAENSGQEVHRIMLQLQGIRAPQGEFLNTKVLTKPVDFLPADSSLATAERSSVTDAACIRCHKDLDGYPEGDLRIDNWKAHDNFQKLENCSVCHTPAVAGGENDPTIGWNADLGPMIHRIHRGYDNLHWLTGEAKEKFAMISFPGEIRECTRCHDNGDAYKTAPSMDACEACHAQPKEEWPNTFVDHSTMENDEACSLCHSPDKISRDHHVGDRAKANKRLKVEIVGVEYSEDTGTIDPYGQVRDELSLTLKVTKDGQPVPDGFDFKDYSPVYQKGVGSRLSKLRIGTVDVHGMPTRASEAHNVFDNTQLGEVDISGTPSVGGLIKLPARNSHLNLKGKSFYIAPQISLCTKDGDVEPCPSGFDAIKQKAWMQEGLIDAVQVDMQNYYFDEPSLDMGLEVSQKNAILPRQAKEDSISVNESRCQQCHDNIPVGKLYGVSHLGQCFDCHNNNWAGSFHPDFEHDMGEHYPDDLPLPYGPLLAGLPKFKRIPEIQYNTRDFATAVHRRHNGMYDRKPAHVGLPEVHRDENLELVSFPARETRCDTCHLEEQPLFAEDGGLRSGRRYVFVGSNTYNRSMSPIILKVGEITQQLMADGMPQEQAQLEAFKVAYELPEDEKREMLKSQVDLLWKGYVSPTAEACRGCHAHTDKAALAHFKSNGATVVEFDGNSYLRDENGDPLPDAGTDNWGPGLAQSKEALGVESCGVCHGSGKQYDVLKVHNKH</sequence>
<protein>
    <recommendedName>
        <fullName evidence="3">Outer membrane cytochrome MtrC/MtrF-like domain-containing protein</fullName>
    </recommendedName>
</protein>
<keyword evidence="5" id="KW-1185">Reference proteome</keyword>
<name>A0A4U1BTA7_9GAMM</name>
<dbReference type="InterPro" id="IPR054337">
    <property type="entry name" value="Mtrc-MtrF-like_dom_II/IV"/>
</dbReference>
<dbReference type="InterPro" id="IPR051829">
    <property type="entry name" value="Multiheme_Cytochr_ET"/>
</dbReference>
<dbReference type="OrthoDB" id="9146465at2"/>
<dbReference type="PANTHER" id="PTHR35038:SF6">
    <property type="entry name" value="SURFACE LOCALIZED DECAHEME CYTOCHROME C LIPOPROTEIN"/>
    <property type="match status" value="1"/>
</dbReference>
<organism evidence="4 5">
    <name type="scientific">Ferrimonas aestuarii</name>
    <dbReference type="NCBI Taxonomy" id="2569539"/>
    <lineage>
        <taxon>Bacteria</taxon>
        <taxon>Pseudomonadati</taxon>
        <taxon>Pseudomonadota</taxon>
        <taxon>Gammaproteobacteria</taxon>
        <taxon>Alteromonadales</taxon>
        <taxon>Ferrimonadaceae</taxon>
        <taxon>Ferrimonas</taxon>
    </lineage>
</organism>
<gene>
    <name evidence="4" type="ORF">FCL42_10040</name>
</gene>
<dbReference type="Gene3D" id="1.10.720.180">
    <property type="match status" value="1"/>
</dbReference>
<dbReference type="GO" id="GO:0016491">
    <property type="term" value="F:oxidoreductase activity"/>
    <property type="evidence" value="ECO:0007669"/>
    <property type="project" value="TreeGrafter"/>
</dbReference>
<dbReference type="PANTHER" id="PTHR35038">
    <property type="entry name" value="DISSIMILATORY SULFITE REDUCTASE SIRA"/>
    <property type="match status" value="1"/>
</dbReference>